<dbReference type="EMBL" id="CAMAPF010000069">
    <property type="protein sequence ID" value="CAH9091574.1"/>
    <property type="molecule type" value="Genomic_DNA"/>
</dbReference>
<dbReference type="CDD" id="cd22157">
    <property type="entry name" value="F-box_AtFBW1-like"/>
    <property type="match status" value="1"/>
</dbReference>
<dbReference type="InterPro" id="IPR006527">
    <property type="entry name" value="F-box-assoc_dom_typ1"/>
</dbReference>
<evidence type="ECO:0000256" key="1">
    <source>
        <dbReference type="SAM" id="MobiDB-lite"/>
    </source>
</evidence>
<organism evidence="3 4">
    <name type="scientific">Cuscuta epithymum</name>
    <dbReference type="NCBI Taxonomy" id="186058"/>
    <lineage>
        <taxon>Eukaryota</taxon>
        <taxon>Viridiplantae</taxon>
        <taxon>Streptophyta</taxon>
        <taxon>Embryophyta</taxon>
        <taxon>Tracheophyta</taxon>
        <taxon>Spermatophyta</taxon>
        <taxon>Magnoliopsida</taxon>
        <taxon>eudicotyledons</taxon>
        <taxon>Gunneridae</taxon>
        <taxon>Pentapetalae</taxon>
        <taxon>asterids</taxon>
        <taxon>lamiids</taxon>
        <taxon>Solanales</taxon>
        <taxon>Convolvulaceae</taxon>
        <taxon>Cuscuteae</taxon>
        <taxon>Cuscuta</taxon>
        <taxon>Cuscuta subgen. Cuscuta</taxon>
    </lineage>
</organism>
<feature type="region of interest" description="Disordered" evidence="1">
    <location>
        <begin position="1"/>
        <end position="37"/>
    </location>
</feature>
<dbReference type="SUPFAM" id="SSF50965">
    <property type="entry name" value="Galactose oxidase, central domain"/>
    <property type="match status" value="1"/>
</dbReference>
<dbReference type="InterPro" id="IPR001810">
    <property type="entry name" value="F-box_dom"/>
</dbReference>
<dbReference type="PROSITE" id="PS50181">
    <property type="entry name" value="FBOX"/>
    <property type="match status" value="1"/>
</dbReference>
<name>A0AAV0D3W6_9ASTE</name>
<dbReference type="InterPro" id="IPR036047">
    <property type="entry name" value="F-box-like_dom_sf"/>
</dbReference>
<feature type="compositionally biased region" description="Polar residues" evidence="1">
    <location>
        <begin position="21"/>
        <end position="37"/>
    </location>
</feature>
<keyword evidence="4" id="KW-1185">Reference proteome</keyword>
<dbReference type="NCBIfam" id="TIGR01640">
    <property type="entry name" value="F_box_assoc_1"/>
    <property type="match status" value="1"/>
</dbReference>
<reference evidence="3" key="1">
    <citation type="submission" date="2022-07" db="EMBL/GenBank/DDBJ databases">
        <authorList>
            <person name="Macas J."/>
            <person name="Novak P."/>
            <person name="Neumann P."/>
        </authorList>
    </citation>
    <scope>NUCLEOTIDE SEQUENCE</scope>
</reference>
<dbReference type="SMART" id="SM00256">
    <property type="entry name" value="FBOX"/>
    <property type="match status" value="1"/>
</dbReference>
<dbReference type="Pfam" id="PF00646">
    <property type="entry name" value="F-box"/>
    <property type="match status" value="1"/>
</dbReference>
<dbReference type="InterPro" id="IPR017451">
    <property type="entry name" value="F-box-assoc_interact_dom"/>
</dbReference>
<evidence type="ECO:0000313" key="4">
    <source>
        <dbReference type="Proteomes" id="UP001152523"/>
    </source>
</evidence>
<sequence>MEPKCHGQSQQHPKKGKRNHLQTQIPNASAQSSSNPKSILAFPPLPPEILSEIFSRLPVKPLFKLRCVSKAWRDIISSSEFVKVHLKISTLRKDYANHKILSSFAGTQFSLKQCSLRSVISDPVTEAFEVDYPMKFPHSSVWIIGSCNGLVCIAIEEKDLIIWNPTTGKFKKLPDSGFELKPGFYFLYGFGHDESSDDYKVVGIFCIFHGTNSCETEVMLYSLRNDSWRRIGDFKGGVLLNDAGKYVKGKIHWAARSSSGLTSSWEIVSLDLSKEVYGKVSHPDYGEGSYDLTLGVVCGDLCVLCQYENAHMDLWVMKEYGVVESWTKMVTIPRLDEPKDKSFCSSLCIADSGDVVLLCGSAIVVYDPETKALRYPEIANFGDILEAETYVESLVSPVSDRETQQ</sequence>
<comment type="caution">
    <text evidence="3">The sequence shown here is derived from an EMBL/GenBank/DDBJ whole genome shotgun (WGS) entry which is preliminary data.</text>
</comment>
<dbReference type="AlphaFoldDB" id="A0AAV0D3W6"/>
<dbReference type="InterPro" id="IPR011043">
    <property type="entry name" value="Gal_Oxase/kelch_b-propeller"/>
</dbReference>
<gene>
    <name evidence="3" type="ORF">CEPIT_LOCUS11762</name>
</gene>
<feature type="domain" description="F-box" evidence="2">
    <location>
        <begin position="39"/>
        <end position="85"/>
    </location>
</feature>
<evidence type="ECO:0000313" key="3">
    <source>
        <dbReference type="EMBL" id="CAH9091574.1"/>
    </source>
</evidence>
<evidence type="ECO:0000259" key="2">
    <source>
        <dbReference type="PROSITE" id="PS50181"/>
    </source>
</evidence>
<dbReference type="Proteomes" id="UP001152523">
    <property type="component" value="Unassembled WGS sequence"/>
</dbReference>
<dbReference type="SUPFAM" id="SSF81383">
    <property type="entry name" value="F-box domain"/>
    <property type="match status" value="1"/>
</dbReference>
<dbReference type="Pfam" id="PF07734">
    <property type="entry name" value="FBA_1"/>
    <property type="match status" value="1"/>
</dbReference>
<accession>A0AAV0D3W6</accession>
<dbReference type="PANTHER" id="PTHR31672">
    <property type="entry name" value="BNACNNG10540D PROTEIN"/>
    <property type="match status" value="1"/>
</dbReference>
<dbReference type="InterPro" id="IPR050796">
    <property type="entry name" value="SCF_F-box_component"/>
</dbReference>
<proteinExistence type="predicted"/>
<dbReference type="Gene3D" id="1.20.1280.50">
    <property type="match status" value="1"/>
</dbReference>
<dbReference type="PANTHER" id="PTHR31672:SF13">
    <property type="entry name" value="F-BOX PROTEIN CPR30-LIKE"/>
    <property type="match status" value="1"/>
</dbReference>
<protein>
    <recommendedName>
        <fullName evidence="2">F-box domain-containing protein</fullName>
    </recommendedName>
</protein>